<dbReference type="GO" id="GO:0051536">
    <property type="term" value="F:iron-sulfur cluster binding"/>
    <property type="evidence" value="ECO:0007669"/>
    <property type="project" value="InterPro"/>
</dbReference>
<dbReference type="InterPro" id="IPR001075">
    <property type="entry name" value="NIF_FeS_clus_asmbl_NifU_C"/>
</dbReference>
<dbReference type="InterPro" id="IPR014824">
    <property type="entry name" value="Nfu/NifU_N"/>
</dbReference>
<evidence type="ECO:0000313" key="2">
    <source>
        <dbReference type="EMBL" id="MBU2693309.1"/>
    </source>
</evidence>
<dbReference type="Gene3D" id="3.30.1370.70">
    <property type="entry name" value="Scaffold protein Nfu/NifU, N-terminal domain"/>
    <property type="match status" value="1"/>
</dbReference>
<feature type="domain" description="Scaffold protein Nfu/NifU N-terminal" evidence="1">
    <location>
        <begin position="19"/>
        <end position="92"/>
    </location>
</feature>
<protein>
    <submittedName>
        <fullName evidence="2">NifU family protein</fullName>
    </submittedName>
</protein>
<organism evidence="2 3">
    <name type="scientific">Eiseniibacteriota bacterium</name>
    <dbReference type="NCBI Taxonomy" id="2212470"/>
    <lineage>
        <taxon>Bacteria</taxon>
        <taxon>Candidatus Eiseniibacteriota</taxon>
    </lineage>
</organism>
<dbReference type="Pfam" id="PF01106">
    <property type="entry name" value="NifU"/>
    <property type="match status" value="1"/>
</dbReference>
<dbReference type="Pfam" id="PF08712">
    <property type="entry name" value="Nfu_N"/>
    <property type="match status" value="1"/>
</dbReference>
<dbReference type="SMART" id="SM00932">
    <property type="entry name" value="Nfu_N"/>
    <property type="match status" value="1"/>
</dbReference>
<dbReference type="SUPFAM" id="SSF110836">
    <property type="entry name" value="Hypothetical protein SAV1430"/>
    <property type="match status" value="1"/>
</dbReference>
<dbReference type="GO" id="GO:0005506">
    <property type="term" value="F:iron ion binding"/>
    <property type="evidence" value="ECO:0007669"/>
    <property type="project" value="InterPro"/>
</dbReference>
<dbReference type="InterPro" id="IPR036498">
    <property type="entry name" value="Nfu/NifU_N_sf"/>
</dbReference>
<evidence type="ECO:0000313" key="3">
    <source>
        <dbReference type="Proteomes" id="UP000777784"/>
    </source>
</evidence>
<dbReference type="GO" id="GO:0016226">
    <property type="term" value="P:iron-sulfur cluster assembly"/>
    <property type="evidence" value="ECO:0007669"/>
    <property type="project" value="InterPro"/>
</dbReference>
<comment type="caution">
    <text evidence="2">The sequence shown here is derived from an EMBL/GenBank/DDBJ whole genome shotgun (WGS) entry which is preliminary data.</text>
</comment>
<reference evidence="2" key="1">
    <citation type="submission" date="2021-05" db="EMBL/GenBank/DDBJ databases">
        <title>Energy efficiency and biological interactions define the core microbiome of deep oligotrophic groundwater.</title>
        <authorList>
            <person name="Mehrshad M."/>
            <person name="Lopez-Fernandez M."/>
            <person name="Bell E."/>
            <person name="Bernier-Latmani R."/>
            <person name="Bertilsson S."/>
            <person name="Dopson M."/>
        </authorList>
    </citation>
    <scope>NUCLEOTIDE SEQUENCE</scope>
    <source>
        <strain evidence="2">Modern_marine.mb.64</strain>
    </source>
</reference>
<accession>A0A948W852</accession>
<dbReference type="AlphaFoldDB" id="A0A948W852"/>
<name>A0A948W852_UNCEI</name>
<sequence length="194" mass="21235">MKQENKIMAQPLDQETCVFTTTEPVFENHSFYFSDHTKAQGSPLVEKIFEVEGIKAVLVAHDKITITTEGTSDWYPVAMQVGGKIREAVQSDETLVSSTVLEGMPPEEEIRHKVMELFEGEINPTLAAHGGSVELIDVKGNEIFIKLGGGCQGCAMARLTLKNGIEKGIRESVPAAGAIHDTTDHEIGENPYHK</sequence>
<evidence type="ECO:0000259" key="1">
    <source>
        <dbReference type="SMART" id="SM00932"/>
    </source>
</evidence>
<dbReference type="Gene3D" id="3.30.300.130">
    <property type="entry name" value="Fe-S cluster assembly (FSCA)"/>
    <property type="match status" value="1"/>
</dbReference>
<dbReference type="EMBL" id="JAHJDP010000118">
    <property type="protein sequence ID" value="MBU2693309.1"/>
    <property type="molecule type" value="Genomic_DNA"/>
</dbReference>
<gene>
    <name evidence="2" type="ORF">KJ970_20515</name>
</gene>
<dbReference type="InterPro" id="IPR034904">
    <property type="entry name" value="FSCA_dom_sf"/>
</dbReference>
<dbReference type="SUPFAM" id="SSF117916">
    <property type="entry name" value="Fe-S cluster assembly (FSCA) domain-like"/>
    <property type="match status" value="1"/>
</dbReference>
<dbReference type="PANTHER" id="PTHR11178:SF51">
    <property type="entry name" value="FE_S BIOGENESIS PROTEIN NFUA"/>
    <property type="match status" value="1"/>
</dbReference>
<proteinExistence type="predicted"/>
<dbReference type="Proteomes" id="UP000777784">
    <property type="component" value="Unassembled WGS sequence"/>
</dbReference>
<dbReference type="PANTHER" id="PTHR11178">
    <property type="entry name" value="IRON-SULFUR CLUSTER SCAFFOLD PROTEIN NFU-RELATED"/>
    <property type="match status" value="1"/>
</dbReference>